<dbReference type="AlphaFoldDB" id="A0AAE5T0B2"/>
<dbReference type="Proteomes" id="UP001240157">
    <property type="component" value="Unassembled WGS sequence"/>
</dbReference>
<dbReference type="EMBL" id="PZAO01000012">
    <property type="protein sequence ID" value="PTG69705.1"/>
    <property type="molecule type" value="Genomic_DNA"/>
</dbReference>
<proteinExistence type="predicted"/>
<dbReference type="EMBL" id="JAVGJF010000004">
    <property type="protein sequence ID" value="MDQ7174637.1"/>
    <property type="molecule type" value="Genomic_DNA"/>
</dbReference>
<organism evidence="3 8">
    <name type="scientific">Staphylococcus chromogenes</name>
    <name type="common">Staphylococcus hyicus subsp. chromogenes</name>
    <dbReference type="NCBI Taxonomy" id="46126"/>
    <lineage>
        <taxon>Bacteria</taxon>
        <taxon>Bacillati</taxon>
        <taxon>Bacillota</taxon>
        <taxon>Bacilli</taxon>
        <taxon>Bacillales</taxon>
        <taxon>Staphylococcaceae</taxon>
        <taxon>Staphylococcus</taxon>
    </lineage>
</organism>
<feature type="transmembrane region" description="Helical" evidence="1">
    <location>
        <begin position="5"/>
        <end position="23"/>
    </location>
</feature>
<dbReference type="Proteomes" id="UP000242008">
    <property type="component" value="Unassembled WGS sequence"/>
</dbReference>
<keyword evidence="1" id="KW-1133">Transmembrane helix</keyword>
<evidence type="ECO:0000313" key="6">
    <source>
        <dbReference type="Proteomes" id="UP000242008"/>
    </source>
</evidence>
<evidence type="ECO:0000256" key="1">
    <source>
        <dbReference type="SAM" id="Phobius"/>
    </source>
</evidence>
<reference evidence="2 9" key="3">
    <citation type="submission" date="2023-08" db="EMBL/GenBank/DDBJ databases">
        <title>Whole genome sequencing of Staphylococcus chromogenes NNSch 2386.</title>
        <authorList>
            <person name="Kropotov V.S."/>
            <person name="Boriskina E.V."/>
            <person name="Gordinskaya N.A."/>
            <person name="Shkurkina I.S."/>
            <person name="Kryazhev D.V."/>
            <person name="Alekseeva A.E."/>
            <person name="Makhova M.A."/>
        </authorList>
    </citation>
    <scope>NUCLEOTIDE SEQUENCE [LARGE SCALE GENOMIC DNA]</scope>
    <source>
        <strain evidence="2 9">NNSch 2386</strain>
    </source>
</reference>
<reference evidence="3" key="2">
    <citation type="submission" date="2018-03" db="EMBL/GenBank/DDBJ databases">
        <authorList>
            <person name="Naushad S."/>
        </authorList>
    </citation>
    <scope>NUCLEOTIDE SEQUENCE</scope>
    <source>
        <strain evidence="4">SNUC 105</strain>
        <strain evidence="5">SNUC 1363</strain>
        <strain evidence="3">SNUC 505</strain>
    </source>
</reference>
<sequence length="78" mass="8394">MKSGLYIALICGILSGAVIFFNVPLFPSPVFPVIIGLIGIIATIWTFPNREISSMLKLGGIMVNLFPVIVGVITLFQT</sequence>
<reference evidence="6 7" key="1">
    <citation type="journal article" date="2016" name="Front. Microbiol.">
        <title>Comprehensive Phylogenetic Analysis of Bovine Non-aureus Staphylococci Species Based on Whole-Genome Sequencing.</title>
        <authorList>
            <person name="Naushad S."/>
            <person name="Barkema H.W."/>
            <person name="Luby C."/>
            <person name="Condas L.A."/>
            <person name="Nobrega D.B."/>
            <person name="Carson D.A."/>
            <person name="De Buck J."/>
        </authorList>
    </citation>
    <scope>NUCLEOTIDE SEQUENCE [LARGE SCALE GENOMIC DNA]</scope>
    <source>
        <strain evidence="4 7">SNUC 105</strain>
        <strain evidence="5 6">SNUC 1363</strain>
        <strain evidence="3 8">SNUC 505</strain>
    </source>
</reference>
<evidence type="ECO:0000313" key="9">
    <source>
        <dbReference type="Proteomes" id="UP001240157"/>
    </source>
</evidence>
<accession>A0AAE5T0B2</accession>
<keyword evidence="1" id="KW-0472">Membrane</keyword>
<feature type="transmembrane region" description="Helical" evidence="1">
    <location>
        <begin position="29"/>
        <end position="48"/>
    </location>
</feature>
<evidence type="ECO:0000313" key="4">
    <source>
        <dbReference type="EMBL" id="PTG26964.1"/>
    </source>
</evidence>
<dbReference type="EMBL" id="PZCM01000008">
    <property type="protein sequence ID" value="PTG26964.1"/>
    <property type="molecule type" value="Genomic_DNA"/>
</dbReference>
<evidence type="ECO:0000313" key="5">
    <source>
        <dbReference type="EMBL" id="PTG69705.1"/>
    </source>
</evidence>
<gene>
    <name evidence="4" type="ORF">BU638_07805</name>
    <name evidence="3" type="ORF">BU653_02800</name>
    <name evidence="5" type="ORF">BU676_06625</name>
    <name evidence="2" type="ORF">RCF65_01395</name>
</gene>
<dbReference type="EMBL" id="PZBZ01000010">
    <property type="protein sequence ID" value="PTG16386.1"/>
    <property type="molecule type" value="Genomic_DNA"/>
</dbReference>
<dbReference type="Proteomes" id="UP000242704">
    <property type="component" value="Unassembled WGS sequence"/>
</dbReference>
<keyword evidence="1" id="KW-0812">Transmembrane</keyword>
<dbReference type="RefSeq" id="WP_037576636.1">
    <property type="nucleotide sequence ID" value="NZ_CP031274.1"/>
</dbReference>
<name>A0AAE5T0B2_STACR</name>
<keyword evidence="6" id="KW-1185">Reference proteome</keyword>
<evidence type="ECO:0000313" key="2">
    <source>
        <dbReference type="EMBL" id="MDQ7174637.1"/>
    </source>
</evidence>
<protein>
    <submittedName>
        <fullName evidence="3">Uncharacterized protein</fullName>
    </submittedName>
</protein>
<evidence type="ECO:0000313" key="8">
    <source>
        <dbReference type="Proteomes" id="UP000242704"/>
    </source>
</evidence>
<comment type="caution">
    <text evidence="3">The sequence shown here is derived from an EMBL/GenBank/DDBJ whole genome shotgun (WGS) entry which is preliminary data.</text>
</comment>
<dbReference type="Proteomes" id="UP000242144">
    <property type="component" value="Unassembled WGS sequence"/>
</dbReference>
<feature type="transmembrane region" description="Helical" evidence="1">
    <location>
        <begin position="55"/>
        <end position="76"/>
    </location>
</feature>
<dbReference type="GeneID" id="93655069"/>
<evidence type="ECO:0000313" key="7">
    <source>
        <dbReference type="Proteomes" id="UP000242144"/>
    </source>
</evidence>
<evidence type="ECO:0000313" key="3">
    <source>
        <dbReference type="EMBL" id="PTG16386.1"/>
    </source>
</evidence>